<sequence length="81" mass="9065">MTEDNRKPATDNPTQRGKEPDEKRRDADREYQENLDEAVEETFPASDPISPAVAEKADRHTPPPREDAGSSSSQSDKKPSR</sequence>
<proteinExistence type="predicted"/>
<protein>
    <submittedName>
        <fullName evidence="2">Uncharacterized protein</fullName>
    </submittedName>
</protein>
<gene>
    <name evidence="2" type="ORF">CAL13_15160</name>
</gene>
<evidence type="ECO:0000313" key="3">
    <source>
        <dbReference type="Proteomes" id="UP000194139"/>
    </source>
</evidence>
<dbReference type="EMBL" id="CP021109">
    <property type="protein sequence ID" value="ARP87399.1"/>
    <property type="molecule type" value="Genomic_DNA"/>
</dbReference>
<feature type="region of interest" description="Disordered" evidence="1">
    <location>
        <begin position="1"/>
        <end position="81"/>
    </location>
</feature>
<dbReference type="RefSeq" id="WP_086072838.1">
    <property type="nucleotide sequence ID" value="NZ_CP021109.1"/>
</dbReference>
<dbReference type="Proteomes" id="UP000194139">
    <property type="component" value="Chromosome"/>
</dbReference>
<feature type="compositionally biased region" description="Basic and acidic residues" evidence="1">
    <location>
        <begin position="55"/>
        <end position="68"/>
    </location>
</feature>
<evidence type="ECO:0000313" key="2">
    <source>
        <dbReference type="EMBL" id="ARP87399.1"/>
    </source>
</evidence>
<evidence type="ECO:0000256" key="1">
    <source>
        <dbReference type="SAM" id="MobiDB-lite"/>
    </source>
</evidence>
<dbReference type="OrthoDB" id="8966764at2"/>
<dbReference type="AlphaFoldDB" id="A0A1W6Z2R2"/>
<keyword evidence="3" id="KW-1185">Reference proteome</keyword>
<name>A0A1W6Z2R2_9BORD</name>
<organism evidence="2 3">
    <name type="scientific">Bordetella genomosp. 9</name>
    <dbReference type="NCBI Taxonomy" id="1416803"/>
    <lineage>
        <taxon>Bacteria</taxon>
        <taxon>Pseudomonadati</taxon>
        <taxon>Pseudomonadota</taxon>
        <taxon>Betaproteobacteria</taxon>
        <taxon>Burkholderiales</taxon>
        <taxon>Alcaligenaceae</taxon>
        <taxon>Bordetella</taxon>
    </lineage>
</organism>
<reference evidence="2 3" key="1">
    <citation type="submission" date="2017-05" db="EMBL/GenBank/DDBJ databases">
        <title>Complete and WGS of Bordetella genogroups.</title>
        <authorList>
            <person name="Spilker T."/>
            <person name="LiPuma J."/>
        </authorList>
    </citation>
    <scope>NUCLEOTIDE SEQUENCE [LARGE SCALE GENOMIC DNA]</scope>
    <source>
        <strain evidence="2 3">AU17164</strain>
    </source>
</reference>
<feature type="compositionally biased region" description="Basic and acidic residues" evidence="1">
    <location>
        <begin position="16"/>
        <end position="32"/>
    </location>
</feature>
<accession>A0A1W6Z2R2</accession>